<comment type="caution">
    <text evidence="2">The sequence shown here is derived from an EMBL/GenBank/DDBJ whole genome shotgun (WGS) entry which is preliminary data.</text>
</comment>
<feature type="transmembrane region" description="Helical" evidence="1">
    <location>
        <begin position="106"/>
        <end position="128"/>
    </location>
</feature>
<keyword evidence="1" id="KW-1133">Transmembrane helix</keyword>
<organism evidence="2 3">
    <name type="scientific">Penicillium chrysogenum</name>
    <name type="common">Penicillium notatum</name>
    <dbReference type="NCBI Taxonomy" id="5076"/>
    <lineage>
        <taxon>Eukaryota</taxon>
        <taxon>Fungi</taxon>
        <taxon>Dikarya</taxon>
        <taxon>Ascomycota</taxon>
        <taxon>Pezizomycotina</taxon>
        <taxon>Eurotiomycetes</taxon>
        <taxon>Eurotiomycetidae</taxon>
        <taxon>Eurotiales</taxon>
        <taxon>Aspergillaceae</taxon>
        <taxon>Penicillium</taxon>
        <taxon>Penicillium chrysogenum species complex</taxon>
    </lineage>
</organism>
<evidence type="ECO:0000256" key="1">
    <source>
        <dbReference type="SAM" id="Phobius"/>
    </source>
</evidence>
<keyword evidence="1" id="KW-0472">Membrane</keyword>
<dbReference type="EMBL" id="JAPVEB010000001">
    <property type="protein sequence ID" value="KAJ5283998.1"/>
    <property type="molecule type" value="Genomic_DNA"/>
</dbReference>
<keyword evidence="1" id="KW-0812">Transmembrane</keyword>
<name>A0ABQ8WYL7_PENCH</name>
<feature type="transmembrane region" description="Helical" evidence="1">
    <location>
        <begin position="72"/>
        <end position="94"/>
    </location>
</feature>
<reference evidence="2 3" key="1">
    <citation type="journal article" date="2023" name="IMA Fungus">
        <title>Comparative genomic study of the Penicillium genus elucidates a diverse pangenome and 15 lateral gene transfer events.</title>
        <authorList>
            <person name="Petersen C."/>
            <person name="Sorensen T."/>
            <person name="Nielsen M.R."/>
            <person name="Sondergaard T.E."/>
            <person name="Sorensen J.L."/>
            <person name="Fitzpatrick D.A."/>
            <person name="Frisvad J.C."/>
            <person name="Nielsen K.L."/>
        </authorList>
    </citation>
    <scope>NUCLEOTIDE SEQUENCE [LARGE SCALE GENOMIC DNA]</scope>
    <source>
        <strain evidence="2 3">IBT 3361</strain>
    </source>
</reference>
<evidence type="ECO:0000313" key="3">
    <source>
        <dbReference type="Proteomes" id="UP001220256"/>
    </source>
</evidence>
<accession>A0ABQ8WYL7</accession>
<protein>
    <submittedName>
        <fullName evidence="2">Uncharacterized protein</fullName>
    </submittedName>
</protein>
<evidence type="ECO:0000313" key="2">
    <source>
        <dbReference type="EMBL" id="KAJ5283998.1"/>
    </source>
</evidence>
<keyword evidence="3" id="KW-1185">Reference proteome</keyword>
<sequence length="161" mass="18078">MTALHQSILSLGIRSDYINLKLYICLSYPSHCSFNLEQLTILLDHIQKLSNAVEEVYETSYHKPLALNNLELTSFGSTITYLLVVGLVGGLYLFVDGVESIRSRVFKVYLPGYALLTANLGLLVMLLFLSERAWYRYISDVIILASLGLLYAALTHAKEDL</sequence>
<feature type="transmembrane region" description="Helical" evidence="1">
    <location>
        <begin position="134"/>
        <end position="154"/>
    </location>
</feature>
<proteinExistence type="predicted"/>
<gene>
    <name evidence="2" type="ORF">N7505_001978</name>
</gene>
<dbReference type="Proteomes" id="UP001220256">
    <property type="component" value="Unassembled WGS sequence"/>
</dbReference>